<evidence type="ECO:0000313" key="2">
    <source>
        <dbReference type="WBParaSite" id="JU765_v2.g508.t1"/>
    </source>
</evidence>
<protein>
    <submittedName>
        <fullName evidence="2">7TM GPCR serpentine receptor class x (Srx) domain-containing protein</fullName>
    </submittedName>
</protein>
<proteinExistence type="predicted"/>
<evidence type="ECO:0000313" key="1">
    <source>
        <dbReference type="Proteomes" id="UP000887576"/>
    </source>
</evidence>
<dbReference type="Proteomes" id="UP000887576">
    <property type="component" value="Unplaced"/>
</dbReference>
<reference evidence="2" key="1">
    <citation type="submission" date="2022-11" db="UniProtKB">
        <authorList>
            <consortium name="WormBaseParasite"/>
        </authorList>
    </citation>
    <scope>IDENTIFICATION</scope>
</reference>
<dbReference type="WBParaSite" id="JU765_v2.g508.t1">
    <property type="protein sequence ID" value="JU765_v2.g508.t1"/>
    <property type="gene ID" value="JU765_v2.g508"/>
</dbReference>
<sequence>MDSITVRTSTNRSGNDGYDLPMAITRYWTAFLMLSVGLLGLIASVFAIKFIRKTPMLKSSFGFLLIFQALNGGGILLGFIFWAVPMTVT</sequence>
<name>A0AC34RAU4_9BILA</name>
<organism evidence="1 2">
    <name type="scientific">Panagrolaimus sp. JU765</name>
    <dbReference type="NCBI Taxonomy" id="591449"/>
    <lineage>
        <taxon>Eukaryota</taxon>
        <taxon>Metazoa</taxon>
        <taxon>Ecdysozoa</taxon>
        <taxon>Nematoda</taxon>
        <taxon>Chromadorea</taxon>
        <taxon>Rhabditida</taxon>
        <taxon>Tylenchina</taxon>
        <taxon>Panagrolaimomorpha</taxon>
        <taxon>Panagrolaimoidea</taxon>
        <taxon>Panagrolaimidae</taxon>
        <taxon>Panagrolaimus</taxon>
    </lineage>
</organism>
<accession>A0AC34RAU4</accession>